<accession>A0A1F5TR15</accession>
<protein>
    <submittedName>
        <fullName evidence="1">Uncharacterized protein</fullName>
    </submittedName>
</protein>
<dbReference type="Proteomes" id="UP000177579">
    <property type="component" value="Unassembled WGS sequence"/>
</dbReference>
<proteinExistence type="predicted"/>
<reference evidence="1 2" key="1">
    <citation type="journal article" date="2016" name="Nat. Commun.">
        <title>Thousands of microbial genomes shed light on interconnected biogeochemical processes in an aquifer system.</title>
        <authorList>
            <person name="Anantharaman K."/>
            <person name="Brown C.T."/>
            <person name="Hug L.A."/>
            <person name="Sharon I."/>
            <person name="Castelle C.J."/>
            <person name="Probst A.J."/>
            <person name="Thomas B.C."/>
            <person name="Singh A."/>
            <person name="Wilkins M.J."/>
            <person name="Karaoz U."/>
            <person name="Brodie E.L."/>
            <person name="Williams K.H."/>
            <person name="Hubbard S.S."/>
            <person name="Banfield J.F."/>
        </authorList>
    </citation>
    <scope>NUCLEOTIDE SEQUENCE [LARGE SCALE GENOMIC DNA]</scope>
</reference>
<comment type="caution">
    <text evidence="1">The sequence shown here is derived from an EMBL/GenBank/DDBJ whole genome shotgun (WGS) entry which is preliminary data.</text>
</comment>
<organism evidence="1 2">
    <name type="scientific">Candidatus Falkowbacteria bacterium RIFOXYD2_FULL_34_120</name>
    <dbReference type="NCBI Taxonomy" id="1798007"/>
    <lineage>
        <taxon>Bacteria</taxon>
        <taxon>Candidatus Falkowiibacteriota</taxon>
    </lineage>
</organism>
<name>A0A1F5TR15_9BACT</name>
<sequence length="356" mass="37008">MLVFTMVIMYGIVPSVPIVNAVDSLTNAKDTISDSDRGAVATHTFNFTTQSTTASGGVWRVIYPAGFTGVGGGSETCGYGGSYFGAASTSGQIIECIATAQVTGATSSQIIVTGVTNPNPGSATSYAIIIEKYSDEVASGGTLEERVEVRVAILDDVWMTARVSSSLTFTVTGTTTPTLNNGIVCQNPVGTTASTTPFGTLTAGVPVTICQDLSVTSNASDGYTVTVEQSAELTNDGLDTINSFNNSPDGTGSTTAVAWTSPLNLLDQKHTYGHMGLTSDDADLHSYGTGYNNFSTGNFVGLSDTNPMPVMHHTGPSLGTTPNIGYTTIAYRAEIGSLQEAGDYETQITYICTPIY</sequence>
<gene>
    <name evidence="1" type="ORF">A2531_04360</name>
</gene>
<dbReference type="EMBL" id="MFGO01000017">
    <property type="protein sequence ID" value="OGF40971.1"/>
    <property type="molecule type" value="Genomic_DNA"/>
</dbReference>
<dbReference type="AlphaFoldDB" id="A0A1F5TR15"/>
<evidence type="ECO:0000313" key="1">
    <source>
        <dbReference type="EMBL" id="OGF40971.1"/>
    </source>
</evidence>
<evidence type="ECO:0000313" key="2">
    <source>
        <dbReference type="Proteomes" id="UP000177579"/>
    </source>
</evidence>